<sequence>IQRVRSNGQVLNLKIEDESLSSSFVRPPLCNSDTVVSPPEFLPDLKTRK</sequence>
<dbReference type="AlphaFoldDB" id="A0A392SY65"/>
<organism evidence="1 2">
    <name type="scientific">Trifolium medium</name>
    <dbReference type="NCBI Taxonomy" id="97028"/>
    <lineage>
        <taxon>Eukaryota</taxon>
        <taxon>Viridiplantae</taxon>
        <taxon>Streptophyta</taxon>
        <taxon>Embryophyta</taxon>
        <taxon>Tracheophyta</taxon>
        <taxon>Spermatophyta</taxon>
        <taxon>Magnoliopsida</taxon>
        <taxon>eudicotyledons</taxon>
        <taxon>Gunneridae</taxon>
        <taxon>Pentapetalae</taxon>
        <taxon>rosids</taxon>
        <taxon>fabids</taxon>
        <taxon>Fabales</taxon>
        <taxon>Fabaceae</taxon>
        <taxon>Papilionoideae</taxon>
        <taxon>50 kb inversion clade</taxon>
        <taxon>NPAAA clade</taxon>
        <taxon>Hologalegina</taxon>
        <taxon>IRL clade</taxon>
        <taxon>Trifolieae</taxon>
        <taxon>Trifolium</taxon>
    </lineage>
</organism>
<comment type="caution">
    <text evidence="1">The sequence shown here is derived from an EMBL/GenBank/DDBJ whole genome shotgun (WGS) entry which is preliminary data.</text>
</comment>
<dbReference type="EMBL" id="LXQA010462694">
    <property type="protein sequence ID" value="MCI53412.1"/>
    <property type="molecule type" value="Genomic_DNA"/>
</dbReference>
<proteinExistence type="predicted"/>
<name>A0A392SY65_9FABA</name>
<evidence type="ECO:0000313" key="1">
    <source>
        <dbReference type="EMBL" id="MCI53412.1"/>
    </source>
</evidence>
<accession>A0A392SY65</accession>
<keyword evidence="2" id="KW-1185">Reference proteome</keyword>
<reference evidence="1 2" key="1">
    <citation type="journal article" date="2018" name="Front. Plant Sci.">
        <title>Red Clover (Trifolium pratense) and Zigzag Clover (T. medium) - A Picture of Genomic Similarities and Differences.</title>
        <authorList>
            <person name="Dluhosova J."/>
            <person name="Istvanek J."/>
            <person name="Nedelnik J."/>
            <person name="Repkova J."/>
        </authorList>
    </citation>
    <scope>NUCLEOTIDE SEQUENCE [LARGE SCALE GENOMIC DNA]</scope>
    <source>
        <strain evidence="2">cv. 10/8</strain>
        <tissue evidence="1">Leaf</tissue>
    </source>
</reference>
<dbReference type="Proteomes" id="UP000265520">
    <property type="component" value="Unassembled WGS sequence"/>
</dbReference>
<evidence type="ECO:0000313" key="2">
    <source>
        <dbReference type="Proteomes" id="UP000265520"/>
    </source>
</evidence>
<protein>
    <submittedName>
        <fullName evidence="1">Uncharacterized protein</fullName>
    </submittedName>
</protein>
<feature type="non-terminal residue" evidence="1">
    <location>
        <position position="1"/>
    </location>
</feature>